<dbReference type="SUPFAM" id="SSF56672">
    <property type="entry name" value="DNA/RNA polymerases"/>
    <property type="match status" value="1"/>
</dbReference>
<feature type="compositionally biased region" description="Pro residues" evidence="1">
    <location>
        <begin position="25"/>
        <end position="54"/>
    </location>
</feature>
<evidence type="ECO:0000313" key="2">
    <source>
        <dbReference type="EMBL" id="TKS65717.1"/>
    </source>
</evidence>
<dbReference type="InterPro" id="IPR053134">
    <property type="entry name" value="RNA-dir_DNA_polymerase"/>
</dbReference>
<dbReference type="Proteomes" id="UP000298787">
    <property type="component" value="Unassembled WGS sequence"/>
</dbReference>
<dbReference type="EMBL" id="ML241008">
    <property type="protein sequence ID" value="TKS65717.1"/>
    <property type="molecule type" value="Genomic_DNA"/>
</dbReference>
<reference evidence="2 3" key="1">
    <citation type="submission" date="2019-01" db="EMBL/GenBank/DDBJ databases">
        <title>Genome Assembly of Collichthys lucidus.</title>
        <authorList>
            <person name="Cai M."/>
            <person name="Xiao S."/>
        </authorList>
    </citation>
    <scope>NUCLEOTIDE SEQUENCE [LARGE SCALE GENOMIC DNA]</scope>
    <source>
        <strain evidence="2">JT15FE1705JMU</strain>
        <tissue evidence="2">Muscle</tissue>
    </source>
</reference>
<protein>
    <submittedName>
        <fullName evidence="2">Retrovirus-related Pol polyprotein</fullName>
    </submittedName>
</protein>
<dbReference type="InterPro" id="IPR043502">
    <property type="entry name" value="DNA/RNA_pol_sf"/>
</dbReference>
<dbReference type="PANTHER" id="PTHR24559:SF444">
    <property type="entry name" value="REVERSE TRANSCRIPTASE DOMAIN-CONTAINING PROTEIN"/>
    <property type="match status" value="1"/>
</dbReference>
<dbReference type="STRING" id="240159.A0A4U5TVQ4"/>
<feature type="region of interest" description="Disordered" evidence="1">
    <location>
        <begin position="1"/>
        <end position="65"/>
    </location>
</feature>
<name>A0A4U5TVQ4_COLLU</name>
<dbReference type="CDD" id="cd01647">
    <property type="entry name" value="RT_LTR"/>
    <property type="match status" value="1"/>
</dbReference>
<dbReference type="Gene3D" id="3.10.10.10">
    <property type="entry name" value="HIV Type 1 Reverse Transcriptase, subunit A, domain 1"/>
    <property type="match status" value="1"/>
</dbReference>
<evidence type="ECO:0000313" key="3">
    <source>
        <dbReference type="Proteomes" id="UP000298787"/>
    </source>
</evidence>
<accession>A0A4U5TVQ4</accession>
<sequence>MVPPTQAARPHPPTSRAAEECRGPDPQPQAFPFPLCPCPPTSRIPVVEQPPAPDQQPTAGKETDWQQEGVGLTHLVQHEIDTSDARPIKTRQCQLSMRHQAAADIAIDEMLNTGIIEPSDSPWASGIVKVNKKRSPKMRFCVDYRPLNSVTKKDSYPLPRIDESLDLVTGSSWFSSLDLKDSGYSFTSSDGLVKRFNRTLAKLWG</sequence>
<gene>
    <name evidence="2" type="ORF">D9C73_028273</name>
</gene>
<proteinExistence type="predicted"/>
<organism evidence="2 3">
    <name type="scientific">Collichthys lucidus</name>
    <name type="common">Big head croaker</name>
    <name type="synonym">Sciaena lucida</name>
    <dbReference type="NCBI Taxonomy" id="240159"/>
    <lineage>
        <taxon>Eukaryota</taxon>
        <taxon>Metazoa</taxon>
        <taxon>Chordata</taxon>
        <taxon>Craniata</taxon>
        <taxon>Vertebrata</taxon>
        <taxon>Euteleostomi</taxon>
        <taxon>Actinopterygii</taxon>
        <taxon>Neopterygii</taxon>
        <taxon>Teleostei</taxon>
        <taxon>Neoteleostei</taxon>
        <taxon>Acanthomorphata</taxon>
        <taxon>Eupercaria</taxon>
        <taxon>Sciaenidae</taxon>
        <taxon>Collichthys</taxon>
    </lineage>
</organism>
<evidence type="ECO:0000256" key="1">
    <source>
        <dbReference type="SAM" id="MobiDB-lite"/>
    </source>
</evidence>
<keyword evidence="3" id="KW-1185">Reference proteome</keyword>
<dbReference type="AlphaFoldDB" id="A0A4U5TVQ4"/>
<dbReference type="PANTHER" id="PTHR24559">
    <property type="entry name" value="TRANSPOSON TY3-I GAG-POL POLYPROTEIN"/>
    <property type="match status" value="1"/>
</dbReference>